<dbReference type="AlphaFoldDB" id="A0A328ZCZ4"/>
<dbReference type="OrthoDB" id="8912599at2"/>
<evidence type="ECO:0000256" key="1">
    <source>
        <dbReference type="SAM" id="MobiDB-lite"/>
    </source>
</evidence>
<reference evidence="2 3" key="1">
    <citation type="submission" date="2018-06" db="EMBL/GenBank/DDBJ databases">
        <title>Genomic Encyclopedia of Archaeal and Bacterial Type Strains, Phase II (KMG-II): from individual species to whole genera.</title>
        <authorList>
            <person name="Goeker M."/>
        </authorList>
    </citation>
    <scope>NUCLEOTIDE SEQUENCE [LARGE SCALE GENOMIC DNA]</scope>
    <source>
        <strain evidence="2 3">CFPB 3232</strain>
    </source>
</reference>
<dbReference type="EMBL" id="QLTA01000013">
    <property type="protein sequence ID" value="RAR83928.1"/>
    <property type="molecule type" value="Genomic_DNA"/>
</dbReference>
<dbReference type="Proteomes" id="UP000248856">
    <property type="component" value="Unassembled WGS sequence"/>
</dbReference>
<dbReference type="RefSeq" id="WP_146749264.1">
    <property type="nucleotide sequence ID" value="NZ_CBCSGC010000268.1"/>
</dbReference>
<protein>
    <submittedName>
        <fullName evidence="2">Uncharacterized protein</fullName>
    </submittedName>
</protein>
<keyword evidence="3" id="KW-1185">Reference proteome</keyword>
<proteinExistence type="predicted"/>
<accession>A0A328ZCZ4</accession>
<organism evidence="2 3">
    <name type="scientific">Paracidovorax anthurii</name>
    <dbReference type="NCBI Taxonomy" id="78229"/>
    <lineage>
        <taxon>Bacteria</taxon>
        <taxon>Pseudomonadati</taxon>
        <taxon>Pseudomonadota</taxon>
        <taxon>Betaproteobacteria</taxon>
        <taxon>Burkholderiales</taxon>
        <taxon>Comamonadaceae</taxon>
        <taxon>Paracidovorax</taxon>
    </lineage>
</organism>
<evidence type="ECO:0000313" key="3">
    <source>
        <dbReference type="Proteomes" id="UP000248856"/>
    </source>
</evidence>
<name>A0A328ZCZ4_9BURK</name>
<sequence length="147" mass="16222">MPAQQMLLPEVAACDAANDCSPPADAALPPACVVAHDGGGDCSRFNDAFLPDEAARDFREQVEAAQKRRGRPRKWASDAERKAAYRAGKSRIDYTDKPEIKATLAKLADQFEVGENEVLQELVRFALCSRDWARMGFAARRVDGRLQ</sequence>
<feature type="region of interest" description="Disordered" evidence="1">
    <location>
        <begin position="63"/>
        <end position="82"/>
    </location>
</feature>
<comment type="caution">
    <text evidence="2">The sequence shown here is derived from an EMBL/GenBank/DDBJ whole genome shotgun (WGS) entry which is preliminary data.</text>
</comment>
<gene>
    <name evidence="2" type="ORF">AX018_101376</name>
</gene>
<evidence type="ECO:0000313" key="2">
    <source>
        <dbReference type="EMBL" id="RAR83928.1"/>
    </source>
</evidence>